<name>A0A1B0Z1W2_UNCAR</name>
<evidence type="ECO:0000313" key="2">
    <source>
        <dbReference type="EMBL" id="ANO58186.1"/>
    </source>
</evidence>
<dbReference type="EMBL" id="KT997801">
    <property type="protein sequence ID" value="ANO58186.1"/>
    <property type="molecule type" value="Genomic_DNA"/>
</dbReference>
<proteinExistence type="predicted"/>
<feature type="transmembrane region" description="Helical" evidence="1">
    <location>
        <begin position="154"/>
        <end position="172"/>
    </location>
</feature>
<feature type="transmembrane region" description="Helical" evidence="1">
    <location>
        <begin position="51"/>
        <end position="74"/>
    </location>
</feature>
<organism evidence="2">
    <name type="scientific">Uncultured marine euryarchaeote</name>
    <dbReference type="NCBI Taxonomy" id="257466"/>
    <lineage>
        <taxon>Archaea</taxon>
        <taxon>Methanobacteriati</taxon>
        <taxon>Methanobacteriota</taxon>
        <taxon>environmental samples</taxon>
    </lineage>
</organism>
<feature type="transmembrane region" description="Helical" evidence="1">
    <location>
        <begin position="86"/>
        <end position="105"/>
    </location>
</feature>
<keyword evidence="1" id="KW-1133">Transmembrane helix</keyword>
<evidence type="ECO:0000256" key="1">
    <source>
        <dbReference type="SAM" id="Phobius"/>
    </source>
</evidence>
<protein>
    <submittedName>
        <fullName evidence="2">Uncharacterized protein</fullName>
    </submittedName>
</protein>
<keyword evidence="1" id="KW-0472">Membrane</keyword>
<sequence length="301" mass="33623">MEAALDEYWLSGDPAWRPLSKGESPSEWVDSEIDPNEEWSSWRRQRLQPMAARFVFGPAWSIGLLIASTFPLIFPGNTPDDQTVASLLFFSAFILLLISATRIASSMPDGDGVQLLKWLWFGNGSANLTKTVGIPILGGLAFVAHIVIDVRIGWISYGLFLALWYHITFRVANTLMPPSGRWLVPLNNEFDDSRIDDSWQVVARGFRGGCLAFKQLSSGRKLELHGVNRGGEKFLALHFRHPSSILFDPFIDESKIGKIQNFGLGSCGPRLEGIQKELVKPPIDLVAGSWSSRFNYPEEEE</sequence>
<keyword evidence="1" id="KW-0812">Transmembrane</keyword>
<feature type="transmembrane region" description="Helical" evidence="1">
    <location>
        <begin position="126"/>
        <end position="148"/>
    </location>
</feature>
<accession>A0A1B0Z1W2</accession>
<dbReference type="AlphaFoldDB" id="A0A1B0Z1W2"/>
<reference evidence="2" key="1">
    <citation type="submission" date="2015-11" db="EMBL/GenBank/DDBJ databases">
        <title>Genomes of Abundant and Widespread Viruses from the Deep Ocean.</title>
        <authorList>
            <person name="Mizuno C.M."/>
            <person name="Ghai R."/>
            <person name="Saghai A."/>
            <person name="Lopez-Garcia P."/>
            <person name="Rodriguez-Valera F."/>
        </authorList>
    </citation>
    <scope>NUCLEOTIDE SEQUENCE</scope>
</reference>